<organism evidence="4 5">
    <name type="scientific">Caenorhabditis elegans</name>
    <dbReference type="NCBI Taxonomy" id="6239"/>
    <lineage>
        <taxon>Eukaryota</taxon>
        <taxon>Metazoa</taxon>
        <taxon>Ecdysozoa</taxon>
        <taxon>Nematoda</taxon>
        <taxon>Chromadorea</taxon>
        <taxon>Rhabditida</taxon>
        <taxon>Rhabditina</taxon>
        <taxon>Rhabditomorpha</taxon>
        <taxon>Rhabditoidea</taxon>
        <taxon>Rhabditidae</taxon>
        <taxon>Peloderinae</taxon>
        <taxon>Caenorhabditis</taxon>
    </lineage>
</organism>
<feature type="transmembrane region" description="Helical" evidence="2">
    <location>
        <begin position="110"/>
        <end position="130"/>
    </location>
</feature>
<keyword evidence="2" id="KW-0812">Transmembrane</keyword>
<evidence type="ECO:0000313" key="5">
    <source>
        <dbReference type="Proteomes" id="UP000001940"/>
    </source>
</evidence>
<dbReference type="AlphaFoldDB" id="O44748"/>
<evidence type="ECO:0000313" key="4">
    <source>
        <dbReference type="EMBL" id="CCD70127.1"/>
    </source>
</evidence>
<sequence>MRILRILFSLVIFGLIVHVLPTTTTPNVPVSAATNTSNVTAPAGNSTKSPNATAPAGNSTKNVNVTAPAANTTQLALVSSASPQTCKNGNGTHCPSCAYTINVHKDTPKYIGYGILIAFVIFHIFLYFYLEDQKAREQKKYFEELIAEQMAARKREEQDDQQHEDEEKERRERLAYGIAANPYVVAESKTPNGNVTKVMEKRRSAVAPPITPALGAGSTNGPYESRTKTAQKEEAMSCHLQVIADNWGRGKELISLINDLDLPAPLVTTEEKARYALELVQHHVEKMTEQKVFLHGYLDGGPPFVCSSETLAKEIFSDTRLELKLELTSPVHMKMDVFSVKLEPQQKTVLPEPTKETPKTDALLTPRSHIKGRSMAAESSKRKAPKLSTDLTNLVPLLQQAQMLPVTEKATKEKLQTPKQSPMPGTPENTSLPPSLIKKKKKESTSEQAAPEAVVTVDKPHD</sequence>
<feature type="region of interest" description="Disordered" evidence="1">
    <location>
        <begin position="39"/>
        <end position="62"/>
    </location>
</feature>
<dbReference type="Bgee" id="WBGene00021015">
    <property type="expression patterns" value="Expressed in adult organism and 3 other cell types or tissues"/>
</dbReference>
<feature type="signal peptide" evidence="3">
    <location>
        <begin position="1"/>
        <end position="21"/>
    </location>
</feature>
<feature type="region of interest" description="Disordered" evidence="1">
    <location>
        <begin position="410"/>
        <end position="462"/>
    </location>
</feature>
<dbReference type="PaxDb" id="6239-W03G9.3"/>
<dbReference type="PhylomeDB" id="O44748"/>
<dbReference type="PANTHER" id="PTHR31026:SF1">
    <property type="entry name" value="ENHANCER OF UNCOORDINATION"/>
    <property type="match status" value="1"/>
</dbReference>
<evidence type="ECO:0000256" key="1">
    <source>
        <dbReference type="SAM" id="MobiDB-lite"/>
    </source>
</evidence>
<keyword evidence="2" id="KW-1133">Transmembrane helix</keyword>
<dbReference type="KEGG" id="cel:CELE_W03G9.3"/>
<name>O44748_CAEEL</name>
<dbReference type="OrthoDB" id="5826740at2759"/>
<reference evidence="4 5" key="1">
    <citation type="journal article" date="1998" name="Science">
        <title>Genome sequence of the nematode C. elegans: a platform for investigating biology.</title>
        <authorList>
            <consortium name="The C. elegans sequencing consortium"/>
            <person name="Sulson J.E."/>
            <person name="Waterston R."/>
        </authorList>
    </citation>
    <scope>NUCLEOTIDE SEQUENCE [LARGE SCALE GENOMIC DNA]</scope>
    <source>
        <strain evidence="4 5">Bristol N2</strain>
    </source>
</reference>
<keyword evidence="3" id="KW-0732">Signal</keyword>
<dbReference type="EMBL" id="BX284601">
    <property type="protein sequence ID" value="CCD70127.1"/>
    <property type="molecule type" value="Genomic_DNA"/>
</dbReference>
<dbReference type="PANTHER" id="PTHR31026">
    <property type="entry name" value="ENHANCER OF UNCOORDINATION"/>
    <property type="match status" value="1"/>
</dbReference>
<gene>
    <name evidence="4 6" type="primary">enu-3.3</name>
    <name evidence="4" type="ORF">CELE_W03G9.3</name>
    <name evidence="6" type="ORF">W03G9.3</name>
</gene>
<protein>
    <submittedName>
        <fullName evidence="4">ENhancer of Uncoordination</fullName>
    </submittedName>
</protein>
<dbReference type="CTD" id="172117"/>
<feature type="region of interest" description="Disordered" evidence="1">
    <location>
        <begin position="347"/>
        <end position="388"/>
    </location>
</feature>
<evidence type="ECO:0000256" key="3">
    <source>
        <dbReference type="SAM" id="SignalP"/>
    </source>
</evidence>
<dbReference type="WormBase" id="W03G9.3">
    <property type="protein sequence ID" value="CE14558"/>
    <property type="gene ID" value="WBGene00021015"/>
    <property type="gene designation" value="enu-3.3"/>
</dbReference>
<evidence type="ECO:0000256" key="2">
    <source>
        <dbReference type="SAM" id="Phobius"/>
    </source>
</evidence>
<dbReference type="GeneID" id="172117"/>
<dbReference type="AGR" id="WB:WBGene00021015"/>
<dbReference type="GO" id="GO:0048846">
    <property type="term" value="P:axon extension involved in axon guidance"/>
    <property type="evidence" value="ECO:0000318"/>
    <property type="project" value="GO_Central"/>
</dbReference>
<evidence type="ECO:0000313" key="6">
    <source>
        <dbReference type="WormBase" id="W03G9.3"/>
    </source>
</evidence>
<feature type="chain" id="PRO_5004158291" evidence="3">
    <location>
        <begin position="22"/>
        <end position="462"/>
    </location>
</feature>
<dbReference type="GO" id="GO:0043025">
    <property type="term" value="C:neuronal cell body"/>
    <property type="evidence" value="ECO:0000318"/>
    <property type="project" value="GO_Central"/>
</dbReference>
<dbReference type="PeptideAtlas" id="O44748"/>
<keyword evidence="2" id="KW-0472">Membrane</keyword>
<dbReference type="InParanoid" id="O44748"/>
<dbReference type="PIR" id="T32751">
    <property type="entry name" value="T32751"/>
</dbReference>
<keyword evidence="5" id="KW-1185">Reference proteome</keyword>
<dbReference type="eggNOG" id="ENOG502TG5Z">
    <property type="taxonomic scope" value="Eukaryota"/>
</dbReference>
<dbReference type="Proteomes" id="UP000001940">
    <property type="component" value="Chromosome I"/>
</dbReference>
<accession>O44748</accession>
<dbReference type="FunCoup" id="O44748">
    <property type="interactions" value="1115"/>
</dbReference>
<dbReference type="HOGENOM" id="CLU_046908_0_0_1"/>
<dbReference type="RefSeq" id="NP_491487.1">
    <property type="nucleotide sequence ID" value="NM_059086.6"/>
</dbReference>
<dbReference type="UCSC" id="W03G9.3">
    <property type="organism name" value="c. elegans"/>
</dbReference>
<proteinExistence type="predicted"/>